<accession>A0ABY6YX12</accession>
<dbReference type="Pfam" id="PF01522">
    <property type="entry name" value="Polysacc_deac_1"/>
    <property type="match status" value="1"/>
</dbReference>
<evidence type="ECO:0000313" key="2">
    <source>
        <dbReference type="EMBL" id="WAH35104.1"/>
    </source>
</evidence>
<dbReference type="InterPro" id="IPR011330">
    <property type="entry name" value="Glyco_hydro/deAcase_b/a-brl"/>
</dbReference>
<dbReference type="Proteomes" id="UP001164803">
    <property type="component" value="Chromosome"/>
</dbReference>
<dbReference type="InterPro" id="IPR050248">
    <property type="entry name" value="Polysacc_deacetylase_ArnD"/>
</dbReference>
<evidence type="ECO:0000313" key="3">
    <source>
        <dbReference type="Proteomes" id="UP001164803"/>
    </source>
</evidence>
<dbReference type="EMBL" id="CP104064">
    <property type="protein sequence ID" value="WAH35104.1"/>
    <property type="molecule type" value="Genomic_DNA"/>
</dbReference>
<dbReference type="CDD" id="cd10917">
    <property type="entry name" value="CE4_NodB_like_6s_7s"/>
    <property type="match status" value="1"/>
</dbReference>
<dbReference type="SUPFAM" id="SSF88713">
    <property type="entry name" value="Glycoside hydrolase/deacetylase"/>
    <property type="match status" value="1"/>
</dbReference>
<dbReference type="PROSITE" id="PS51677">
    <property type="entry name" value="NODB"/>
    <property type="match status" value="1"/>
</dbReference>
<proteinExistence type="predicted"/>
<reference evidence="2" key="1">
    <citation type="submission" date="2022-08" db="EMBL/GenBank/DDBJ databases">
        <title>Alicyclobacillus dauci DSM2870, complete genome.</title>
        <authorList>
            <person name="Wang Q."/>
            <person name="Cai R."/>
            <person name="Wang Z."/>
        </authorList>
    </citation>
    <scope>NUCLEOTIDE SEQUENCE</scope>
    <source>
        <strain evidence="2">DSM 28700</strain>
    </source>
</reference>
<gene>
    <name evidence="2" type="ORF">NZD86_12310</name>
</gene>
<dbReference type="InterPro" id="IPR002509">
    <property type="entry name" value="NODB_dom"/>
</dbReference>
<dbReference type="Gene3D" id="3.20.20.370">
    <property type="entry name" value="Glycoside hydrolase/deacetylase"/>
    <property type="match status" value="1"/>
</dbReference>
<sequence length="247" mass="28267">MQRVFLLMTALLLVCGLSIPEVGAKKKDRFYFERLGYAHWEFPVDKKVIALTFDDGPDPIYTPQVLELLSAYHQHATFFLIGRKVKQYPQIARDTALLGNELGNHTYTHRHVARMTESELIQELNETHDEIQRATGEDTKYFRPPRGFYDERSVLTAYRHGYPVVLWSWDEDSRDWEAPGVHNIVKTVMSHIDPGDIVLFHDGTGNSKQTISALKIILPALQERGYQCITISEMSRLSRAAANAAHK</sequence>
<feature type="domain" description="NodB homology" evidence="1">
    <location>
        <begin position="47"/>
        <end position="229"/>
    </location>
</feature>
<keyword evidence="3" id="KW-1185">Reference proteome</keyword>
<dbReference type="PANTHER" id="PTHR10587">
    <property type="entry name" value="GLYCOSYL TRANSFERASE-RELATED"/>
    <property type="match status" value="1"/>
</dbReference>
<evidence type="ECO:0000259" key="1">
    <source>
        <dbReference type="PROSITE" id="PS51677"/>
    </source>
</evidence>
<protein>
    <submittedName>
        <fullName evidence="2">Polysaccharide deacetylase family protein</fullName>
    </submittedName>
</protein>
<organism evidence="2 3">
    <name type="scientific">Alicyclobacillus dauci</name>
    <dbReference type="NCBI Taxonomy" id="1475485"/>
    <lineage>
        <taxon>Bacteria</taxon>
        <taxon>Bacillati</taxon>
        <taxon>Bacillota</taxon>
        <taxon>Bacilli</taxon>
        <taxon>Bacillales</taxon>
        <taxon>Alicyclobacillaceae</taxon>
        <taxon>Alicyclobacillus</taxon>
    </lineage>
</organism>
<name>A0ABY6YX12_9BACL</name>
<dbReference type="RefSeq" id="WP_268041991.1">
    <property type="nucleotide sequence ID" value="NZ_CP104064.1"/>
</dbReference>